<protein>
    <recommendedName>
        <fullName evidence="3">FAR1 domain-containing protein</fullName>
    </recommendedName>
</protein>
<sequence>MEPTIPKVNDKFDSLKVLESAANLAAKANGFAFSRKDNNLTGHGGKSPFIILQCTKGGEWRNNCDITEKTCKRKKKTKRNGCPVYIRAVVVKCYLTADTMNTETVWNVTKVALEHNHPLLELDEVATLPQHRTINLSQKRLIIQLHDSNAPTRVITAATNKVADDGIIHPKDIVNERARIRFALNEGPNDDFT</sequence>
<proteinExistence type="predicted"/>
<gene>
    <name evidence="1" type="ORF">C2G38_2281685</name>
</gene>
<evidence type="ECO:0000313" key="1">
    <source>
        <dbReference type="EMBL" id="RIB05151.1"/>
    </source>
</evidence>
<dbReference type="EMBL" id="QKWP01002041">
    <property type="protein sequence ID" value="RIB05151.1"/>
    <property type="molecule type" value="Genomic_DNA"/>
</dbReference>
<dbReference type="PANTHER" id="PTHR47718">
    <property type="entry name" value="OS01G0519700 PROTEIN"/>
    <property type="match status" value="1"/>
</dbReference>
<reference evidence="1 2" key="1">
    <citation type="submission" date="2018-06" db="EMBL/GenBank/DDBJ databases">
        <title>Comparative genomics reveals the genomic features of Rhizophagus irregularis, R. cerebriforme, R. diaphanum and Gigaspora rosea, and their symbiotic lifestyle signature.</title>
        <authorList>
            <person name="Morin E."/>
            <person name="San Clemente H."/>
            <person name="Chen E.C.H."/>
            <person name="De La Providencia I."/>
            <person name="Hainaut M."/>
            <person name="Kuo A."/>
            <person name="Kohler A."/>
            <person name="Murat C."/>
            <person name="Tang N."/>
            <person name="Roy S."/>
            <person name="Loubradou J."/>
            <person name="Henrissat B."/>
            <person name="Grigoriev I.V."/>
            <person name="Corradi N."/>
            <person name="Roux C."/>
            <person name="Martin F.M."/>
        </authorList>
    </citation>
    <scope>NUCLEOTIDE SEQUENCE [LARGE SCALE GENOMIC DNA]</scope>
    <source>
        <strain evidence="1 2">DAOM 194757</strain>
    </source>
</reference>
<keyword evidence="2" id="KW-1185">Reference proteome</keyword>
<name>A0A397U637_9GLOM</name>
<dbReference type="AlphaFoldDB" id="A0A397U637"/>
<evidence type="ECO:0000313" key="2">
    <source>
        <dbReference type="Proteomes" id="UP000266673"/>
    </source>
</evidence>
<dbReference type="OrthoDB" id="2379842at2759"/>
<organism evidence="1 2">
    <name type="scientific">Gigaspora rosea</name>
    <dbReference type="NCBI Taxonomy" id="44941"/>
    <lineage>
        <taxon>Eukaryota</taxon>
        <taxon>Fungi</taxon>
        <taxon>Fungi incertae sedis</taxon>
        <taxon>Mucoromycota</taxon>
        <taxon>Glomeromycotina</taxon>
        <taxon>Glomeromycetes</taxon>
        <taxon>Diversisporales</taxon>
        <taxon>Gigasporaceae</taxon>
        <taxon>Gigaspora</taxon>
    </lineage>
</organism>
<comment type="caution">
    <text evidence="1">The sequence shown here is derived from an EMBL/GenBank/DDBJ whole genome shotgun (WGS) entry which is preliminary data.</text>
</comment>
<accession>A0A397U637</accession>
<dbReference type="Proteomes" id="UP000266673">
    <property type="component" value="Unassembled WGS sequence"/>
</dbReference>
<evidence type="ECO:0008006" key="3">
    <source>
        <dbReference type="Google" id="ProtNLM"/>
    </source>
</evidence>